<evidence type="ECO:0000256" key="5">
    <source>
        <dbReference type="ARBA" id="ARBA00022692"/>
    </source>
</evidence>
<keyword evidence="10 12" id="KW-0739">Sodium transport</keyword>
<keyword evidence="11 12" id="KW-0407">Ion channel</keyword>
<feature type="transmembrane region" description="Helical" evidence="13">
    <location>
        <begin position="32"/>
        <end position="54"/>
    </location>
</feature>
<keyword evidence="5 12" id="KW-0812">Transmembrane</keyword>
<evidence type="ECO:0000256" key="3">
    <source>
        <dbReference type="ARBA" id="ARBA00022448"/>
    </source>
</evidence>
<dbReference type="EMBL" id="CAVLEF010000132">
    <property type="protein sequence ID" value="CAK1551521.1"/>
    <property type="molecule type" value="Genomic_DNA"/>
</dbReference>
<dbReference type="PANTHER" id="PTHR11690">
    <property type="entry name" value="AMILORIDE-SENSITIVE SODIUM CHANNEL-RELATED"/>
    <property type="match status" value="1"/>
</dbReference>
<reference evidence="14 15" key="1">
    <citation type="submission" date="2023-11" db="EMBL/GenBank/DDBJ databases">
        <authorList>
            <person name="Okamura Y."/>
        </authorList>
    </citation>
    <scope>NUCLEOTIDE SEQUENCE [LARGE SCALE GENOMIC DNA]</scope>
</reference>
<evidence type="ECO:0000313" key="15">
    <source>
        <dbReference type="Proteomes" id="UP001497472"/>
    </source>
</evidence>
<evidence type="ECO:0000313" key="14">
    <source>
        <dbReference type="EMBL" id="CAK1551521.1"/>
    </source>
</evidence>
<keyword evidence="6 13" id="KW-1133">Transmembrane helix</keyword>
<keyword evidence="4 12" id="KW-0894">Sodium channel</keyword>
<evidence type="ECO:0000256" key="8">
    <source>
        <dbReference type="ARBA" id="ARBA00023065"/>
    </source>
</evidence>
<evidence type="ECO:0000256" key="13">
    <source>
        <dbReference type="SAM" id="Phobius"/>
    </source>
</evidence>
<proteinExistence type="inferred from homology"/>
<dbReference type="InterPro" id="IPR001873">
    <property type="entry name" value="ENaC"/>
</dbReference>
<keyword evidence="3 12" id="KW-0813">Transport</keyword>
<protein>
    <recommendedName>
        <fullName evidence="16">Sodium channel protein Nach</fullName>
    </recommendedName>
</protein>
<gene>
    <name evidence="14" type="ORF">LNINA_LOCUS10654</name>
</gene>
<dbReference type="GO" id="GO:0015280">
    <property type="term" value="F:ligand-gated sodium channel activity"/>
    <property type="evidence" value="ECO:0007669"/>
    <property type="project" value="TreeGrafter"/>
</dbReference>
<dbReference type="AlphaFoldDB" id="A0AAV1JTJ8"/>
<dbReference type="PANTHER" id="PTHR11690:SF300">
    <property type="entry name" value="PICKPOCKET PROTEIN 19"/>
    <property type="match status" value="1"/>
</dbReference>
<dbReference type="Pfam" id="PF00858">
    <property type="entry name" value="ASC"/>
    <property type="match status" value="1"/>
</dbReference>
<comment type="caution">
    <text evidence="14">The sequence shown here is derived from an EMBL/GenBank/DDBJ whole genome shotgun (WGS) entry which is preliminary data.</text>
</comment>
<dbReference type="Gene3D" id="2.60.470.10">
    <property type="entry name" value="Acid-sensing ion channels like domains"/>
    <property type="match status" value="1"/>
</dbReference>
<evidence type="ECO:0000256" key="1">
    <source>
        <dbReference type="ARBA" id="ARBA00004141"/>
    </source>
</evidence>
<evidence type="ECO:0000256" key="7">
    <source>
        <dbReference type="ARBA" id="ARBA00023053"/>
    </source>
</evidence>
<evidence type="ECO:0008006" key="16">
    <source>
        <dbReference type="Google" id="ProtNLM"/>
    </source>
</evidence>
<keyword evidence="7" id="KW-0915">Sodium</keyword>
<organism evidence="14 15">
    <name type="scientific">Leptosia nina</name>
    <dbReference type="NCBI Taxonomy" id="320188"/>
    <lineage>
        <taxon>Eukaryota</taxon>
        <taxon>Metazoa</taxon>
        <taxon>Ecdysozoa</taxon>
        <taxon>Arthropoda</taxon>
        <taxon>Hexapoda</taxon>
        <taxon>Insecta</taxon>
        <taxon>Pterygota</taxon>
        <taxon>Neoptera</taxon>
        <taxon>Endopterygota</taxon>
        <taxon>Lepidoptera</taxon>
        <taxon>Glossata</taxon>
        <taxon>Ditrysia</taxon>
        <taxon>Papilionoidea</taxon>
        <taxon>Pieridae</taxon>
        <taxon>Pierinae</taxon>
        <taxon>Leptosia</taxon>
    </lineage>
</organism>
<evidence type="ECO:0000256" key="12">
    <source>
        <dbReference type="RuleBase" id="RU000679"/>
    </source>
</evidence>
<sequence length="351" mass="40643">MQPCRRVIRQFCETTTLHGFKYLFSKYYCDRIGWLICCCASGCCAAVLCTVVWARFMQVPALLTLVELYGNPSEVEMPLVAICPPVDLIAEMFVKRFKVNKTTATQLPKIFNRLLRRKYMPEDQLDLVAEILDQHELTFTQALYEVMPECEDIIVKCQWQKKRLPCRRLFDKDLTQWGICCVAKSDVFKSTKVSRMESTRRMSLALQCHDKLLSPNCYFYTKYDVEEWFEPIPLAQGYHYEAQMTFVSVQDKDPNKLLDGTCASHQFYSRSRCLLKCIERRCGCLDVIRLSDDPAEAQPLHTCPLRKLNCLRSLNRDNNTCNCSPTCKKVSTSLILDSSPMSAFRHTIDNF</sequence>
<keyword evidence="15" id="KW-1185">Reference proteome</keyword>
<accession>A0AAV1JTJ8</accession>
<keyword evidence="8 12" id="KW-0406">Ion transport</keyword>
<evidence type="ECO:0000256" key="4">
    <source>
        <dbReference type="ARBA" id="ARBA00022461"/>
    </source>
</evidence>
<dbReference type="Proteomes" id="UP001497472">
    <property type="component" value="Unassembled WGS sequence"/>
</dbReference>
<evidence type="ECO:0000256" key="2">
    <source>
        <dbReference type="ARBA" id="ARBA00007193"/>
    </source>
</evidence>
<keyword evidence="9 13" id="KW-0472">Membrane</keyword>
<evidence type="ECO:0000256" key="10">
    <source>
        <dbReference type="ARBA" id="ARBA00023201"/>
    </source>
</evidence>
<comment type="similarity">
    <text evidence="2 12">Belongs to the amiloride-sensitive sodium channel (TC 1.A.6) family.</text>
</comment>
<dbReference type="GO" id="GO:0005886">
    <property type="term" value="C:plasma membrane"/>
    <property type="evidence" value="ECO:0007669"/>
    <property type="project" value="TreeGrafter"/>
</dbReference>
<evidence type="ECO:0000256" key="11">
    <source>
        <dbReference type="ARBA" id="ARBA00023303"/>
    </source>
</evidence>
<evidence type="ECO:0000256" key="6">
    <source>
        <dbReference type="ARBA" id="ARBA00022989"/>
    </source>
</evidence>
<comment type="subcellular location">
    <subcellularLocation>
        <location evidence="1">Membrane</location>
        <topology evidence="1">Multi-pass membrane protein</topology>
    </subcellularLocation>
</comment>
<name>A0AAV1JTJ8_9NEOP</name>
<evidence type="ECO:0000256" key="9">
    <source>
        <dbReference type="ARBA" id="ARBA00023136"/>
    </source>
</evidence>